<organism evidence="3 4">
    <name type="scientific">Vermiconidia calcicola</name>
    <dbReference type="NCBI Taxonomy" id="1690605"/>
    <lineage>
        <taxon>Eukaryota</taxon>
        <taxon>Fungi</taxon>
        <taxon>Dikarya</taxon>
        <taxon>Ascomycota</taxon>
        <taxon>Pezizomycotina</taxon>
        <taxon>Dothideomycetes</taxon>
        <taxon>Dothideomycetidae</taxon>
        <taxon>Mycosphaerellales</taxon>
        <taxon>Extremaceae</taxon>
        <taxon>Vermiconidia</taxon>
    </lineage>
</organism>
<sequence>MRCRSHTAAPHVEQGAGDKNLRKNTITEARREQNRRAQRAFRERHRAKNRLPPNTTSRQLAPRPTEGGPDVNKRSSETDIEIVDRTHDSSNQDIPTLSTSDQGPLDGLQHQHDSTFCTTKEAPFTFTSPQTLLPAHESLVPKRRTPSSELTNFMRDHPKPALWPHGVTSTLAACLFNALALGIDIDRVTDPQYMSPFYQPSLSLVLTPPAGSASAVQSTNFDADFASDPQLAFLGPLRPCLAQVLFPHHACIDLLPLPRLRETAVMLNVRAAQQAEGAAGSTSRSRSGFDGVQELKKDVYVRQGVRFRGTGELTGDEYIMYDERRVRHCGHPWESGSWAIAPWFARKWKHLVDMSG</sequence>
<accession>A0AAV9Q298</accession>
<dbReference type="GO" id="GO:0003700">
    <property type="term" value="F:DNA-binding transcription factor activity"/>
    <property type="evidence" value="ECO:0007669"/>
    <property type="project" value="InterPro"/>
</dbReference>
<dbReference type="InterPro" id="IPR004827">
    <property type="entry name" value="bZIP"/>
</dbReference>
<dbReference type="Pfam" id="PF11905">
    <property type="entry name" value="DUF3425"/>
    <property type="match status" value="1"/>
</dbReference>
<feature type="domain" description="BZIP" evidence="2">
    <location>
        <begin position="30"/>
        <end position="44"/>
    </location>
</feature>
<feature type="compositionally biased region" description="Polar residues" evidence="1">
    <location>
        <begin position="91"/>
        <end position="102"/>
    </location>
</feature>
<comment type="caution">
    <text evidence="3">The sequence shown here is derived from an EMBL/GenBank/DDBJ whole genome shotgun (WGS) entry which is preliminary data.</text>
</comment>
<dbReference type="EMBL" id="JAXLQG010000017">
    <property type="protein sequence ID" value="KAK5531481.1"/>
    <property type="molecule type" value="Genomic_DNA"/>
</dbReference>
<feature type="compositionally biased region" description="Basic residues" evidence="1">
    <location>
        <begin position="36"/>
        <end position="49"/>
    </location>
</feature>
<dbReference type="AlphaFoldDB" id="A0AAV9Q298"/>
<dbReference type="CDD" id="cd14688">
    <property type="entry name" value="bZIP_YAP"/>
    <property type="match status" value="1"/>
</dbReference>
<feature type="compositionally biased region" description="Basic and acidic residues" evidence="1">
    <location>
        <begin position="71"/>
        <end position="90"/>
    </location>
</feature>
<dbReference type="PANTHER" id="PTHR38116">
    <property type="entry name" value="CHROMOSOME 7, WHOLE GENOME SHOTGUN SEQUENCE"/>
    <property type="match status" value="1"/>
</dbReference>
<evidence type="ECO:0000259" key="2">
    <source>
        <dbReference type="PROSITE" id="PS00036"/>
    </source>
</evidence>
<name>A0AAV9Q298_9PEZI</name>
<feature type="region of interest" description="Disordered" evidence="1">
    <location>
        <begin position="1"/>
        <end position="109"/>
    </location>
</feature>
<dbReference type="InterPro" id="IPR021833">
    <property type="entry name" value="DUF3425"/>
</dbReference>
<evidence type="ECO:0000313" key="3">
    <source>
        <dbReference type="EMBL" id="KAK5531481.1"/>
    </source>
</evidence>
<evidence type="ECO:0000313" key="4">
    <source>
        <dbReference type="Proteomes" id="UP001345827"/>
    </source>
</evidence>
<gene>
    <name evidence="3" type="ORF">LTR25_008590</name>
</gene>
<proteinExistence type="predicted"/>
<dbReference type="Proteomes" id="UP001345827">
    <property type="component" value="Unassembled WGS sequence"/>
</dbReference>
<keyword evidence="4" id="KW-1185">Reference proteome</keyword>
<protein>
    <recommendedName>
        <fullName evidence="2">BZIP domain-containing protein</fullName>
    </recommendedName>
</protein>
<evidence type="ECO:0000256" key="1">
    <source>
        <dbReference type="SAM" id="MobiDB-lite"/>
    </source>
</evidence>
<dbReference type="PROSITE" id="PS00036">
    <property type="entry name" value="BZIP_BASIC"/>
    <property type="match status" value="1"/>
</dbReference>
<dbReference type="PANTHER" id="PTHR38116:SF8">
    <property type="entry name" value="BZIP DOMAIN-CONTAINING PROTEIN"/>
    <property type="match status" value="1"/>
</dbReference>
<reference evidence="3 4" key="1">
    <citation type="submission" date="2023-06" db="EMBL/GenBank/DDBJ databases">
        <title>Black Yeasts Isolated from many extreme environments.</title>
        <authorList>
            <person name="Coleine C."/>
            <person name="Stajich J.E."/>
            <person name="Selbmann L."/>
        </authorList>
    </citation>
    <scope>NUCLEOTIDE SEQUENCE [LARGE SCALE GENOMIC DNA]</scope>
    <source>
        <strain evidence="3 4">CCFEE 5887</strain>
    </source>
</reference>